<comment type="similarity">
    <text evidence="2">Belongs to the FAD-binding monooxygenase family.</text>
</comment>
<organism evidence="8 9">
    <name type="scientific">Cryptosporangium aurantiacum</name>
    <dbReference type="NCBI Taxonomy" id="134849"/>
    <lineage>
        <taxon>Bacteria</taxon>
        <taxon>Bacillati</taxon>
        <taxon>Actinomycetota</taxon>
        <taxon>Actinomycetes</taxon>
        <taxon>Cryptosporangiales</taxon>
        <taxon>Cryptosporangiaceae</taxon>
        <taxon>Cryptosporangium</taxon>
    </lineage>
</organism>
<dbReference type="OrthoDB" id="5168853at2"/>
<evidence type="ECO:0000256" key="6">
    <source>
        <dbReference type="ARBA" id="ARBA00023002"/>
    </source>
</evidence>
<dbReference type="Gene3D" id="3.50.50.60">
    <property type="entry name" value="FAD/NAD(P)-binding domain"/>
    <property type="match status" value="2"/>
</dbReference>
<name>A0A1M7PN62_9ACTN</name>
<accession>A0A1M7PN62</accession>
<dbReference type="InterPro" id="IPR050775">
    <property type="entry name" value="FAD-binding_Monooxygenases"/>
</dbReference>
<dbReference type="EMBL" id="FRCS01000003">
    <property type="protein sequence ID" value="SHN18535.1"/>
    <property type="molecule type" value="Genomic_DNA"/>
</dbReference>
<keyword evidence="5" id="KW-0521">NADP</keyword>
<dbReference type="AlphaFoldDB" id="A0A1M7PN62"/>
<dbReference type="InterPro" id="IPR036188">
    <property type="entry name" value="FAD/NAD-bd_sf"/>
</dbReference>
<evidence type="ECO:0000256" key="7">
    <source>
        <dbReference type="ARBA" id="ARBA00023033"/>
    </source>
</evidence>
<protein>
    <submittedName>
        <fullName evidence="8">Cyclohexanone monooxygenase</fullName>
    </submittedName>
</protein>
<dbReference type="PANTHER" id="PTHR43098:SF3">
    <property type="entry name" value="L-ORNITHINE N(5)-MONOOXYGENASE-RELATED"/>
    <property type="match status" value="1"/>
</dbReference>
<evidence type="ECO:0000256" key="1">
    <source>
        <dbReference type="ARBA" id="ARBA00001974"/>
    </source>
</evidence>
<evidence type="ECO:0000313" key="8">
    <source>
        <dbReference type="EMBL" id="SHN18535.1"/>
    </source>
</evidence>
<evidence type="ECO:0000256" key="3">
    <source>
        <dbReference type="ARBA" id="ARBA00022630"/>
    </source>
</evidence>
<dbReference type="Pfam" id="PF13738">
    <property type="entry name" value="Pyr_redox_3"/>
    <property type="match status" value="1"/>
</dbReference>
<evidence type="ECO:0000313" key="9">
    <source>
        <dbReference type="Proteomes" id="UP000184440"/>
    </source>
</evidence>
<dbReference type="Proteomes" id="UP000184440">
    <property type="component" value="Unassembled WGS sequence"/>
</dbReference>
<keyword evidence="3" id="KW-0285">Flavoprotein</keyword>
<dbReference type="STRING" id="134849.SAMN05443668_103508"/>
<evidence type="ECO:0000256" key="4">
    <source>
        <dbReference type="ARBA" id="ARBA00022827"/>
    </source>
</evidence>
<dbReference type="SUPFAM" id="SSF51905">
    <property type="entry name" value="FAD/NAD(P)-binding domain"/>
    <property type="match status" value="2"/>
</dbReference>
<keyword evidence="4" id="KW-0274">FAD</keyword>
<evidence type="ECO:0000256" key="2">
    <source>
        <dbReference type="ARBA" id="ARBA00010139"/>
    </source>
</evidence>
<comment type="cofactor">
    <cofactor evidence="1">
        <name>FAD</name>
        <dbReference type="ChEBI" id="CHEBI:57692"/>
    </cofactor>
</comment>
<gene>
    <name evidence="8" type="ORF">SAMN05443668_103508</name>
</gene>
<keyword evidence="6" id="KW-0560">Oxidoreductase</keyword>
<dbReference type="RefSeq" id="WP_073256607.1">
    <property type="nucleotide sequence ID" value="NZ_FRCS01000003.1"/>
</dbReference>
<keyword evidence="7 8" id="KW-0503">Monooxygenase</keyword>
<evidence type="ECO:0000256" key="5">
    <source>
        <dbReference type="ARBA" id="ARBA00022857"/>
    </source>
</evidence>
<dbReference type="PANTHER" id="PTHR43098">
    <property type="entry name" value="L-ORNITHINE N(5)-MONOOXYGENASE-RELATED"/>
    <property type="match status" value="1"/>
</dbReference>
<reference evidence="8 9" key="1">
    <citation type="submission" date="2016-11" db="EMBL/GenBank/DDBJ databases">
        <authorList>
            <person name="Jaros S."/>
            <person name="Januszkiewicz K."/>
            <person name="Wedrychowicz H."/>
        </authorList>
    </citation>
    <scope>NUCLEOTIDE SEQUENCE [LARGE SCALE GENOMIC DNA]</scope>
    <source>
        <strain evidence="8 9">DSM 46144</strain>
    </source>
</reference>
<dbReference type="PRINTS" id="PR00411">
    <property type="entry name" value="PNDRDTASEI"/>
</dbReference>
<keyword evidence="9" id="KW-1185">Reference proteome</keyword>
<dbReference type="GO" id="GO:0016709">
    <property type="term" value="F:oxidoreductase activity, acting on paired donors, with incorporation or reduction of molecular oxygen, NAD(P)H as one donor, and incorporation of one atom of oxygen"/>
    <property type="evidence" value="ECO:0007669"/>
    <property type="project" value="UniProtKB-ARBA"/>
</dbReference>
<proteinExistence type="inferred from homology"/>
<sequence length="533" mass="58757">MASDVGFEHVDVVVVGAGFAGLYAVHRLRELGFSVRAFEAGGDVGGTWYWNRYPGARCDIESLEYSYSFSPALQQEWVWSRRYPEQPEMLRYAQHVADRFALREAITFGTRVTSAEFDTDHWAIRTDAGHQIQTRFCVLATGCLSAAQIPEIAGRESFAGATYHTARWPQEGVDFAGQRVAVIGTGASGIQAVPLIAEQADHLTVFQRTANFSVAGSNEPLPRDEMRERQAHYAEFRERARRSFGGVLLRQNRVSALAVSEVERAAEFASRWGTGGFSFMAAFDDLIFDPAANEHAAEFVRQKIRDIVTDPATADLLTPRDHPIGTKRICVDSGYYATFNRNNVTLVDLRATPIERLTPGGLRVGGQEYAVDSIVFATGFDAMTGAVLRMDIRGRDARTIQEKWSGGPTTYLGLAVAGFPNLFLIAGPGSPSVISNAFLSIEQHVDWIGDCLVMMRDQGLATIEAEPEAEAAWVDHVNEVADRTLYVKADSWYLGANVPGKPRMFMPYIGGVSRYRKRCDAVAATDYEGFTTS</sequence>